<proteinExistence type="predicted"/>
<gene>
    <name evidence="1" type="ORF">T07_9400</name>
</gene>
<protein>
    <submittedName>
        <fullName evidence="1">Uncharacterized protein</fullName>
    </submittedName>
</protein>
<comment type="caution">
    <text evidence="1">The sequence shown here is derived from an EMBL/GenBank/DDBJ whole genome shotgun (WGS) entry which is preliminary data.</text>
</comment>
<name>A0A0V0RXA1_9BILA</name>
<organism evidence="1 2">
    <name type="scientific">Trichinella nelsoni</name>
    <dbReference type="NCBI Taxonomy" id="6336"/>
    <lineage>
        <taxon>Eukaryota</taxon>
        <taxon>Metazoa</taxon>
        <taxon>Ecdysozoa</taxon>
        <taxon>Nematoda</taxon>
        <taxon>Enoplea</taxon>
        <taxon>Dorylaimia</taxon>
        <taxon>Trichinellida</taxon>
        <taxon>Trichinellidae</taxon>
        <taxon>Trichinella</taxon>
    </lineage>
</organism>
<accession>A0A0V0RXA1</accession>
<dbReference type="EMBL" id="JYDL01000064">
    <property type="protein sequence ID" value="KRX19076.1"/>
    <property type="molecule type" value="Genomic_DNA"/>
</dbReference>
<sequence>MLHSGNRLDLTGEDDKIFSLYIAHGIQLNIELSMSNITKRISSISNLRKPIGVYRYVRSVCLLCKLGRLKINFILAVHQSFWKFLRQINAYMSNKCPLKLPCAYLNAQESRPPGTIGKERVGVD</sequence>
<keyword evidence="2" id="KW-1185">Reference proteome</keyword>
<dbReference type="Proteomes" id="UP000054630">
    <property type="component" value="Unassembled WGS sequence"/>
</dbReference>
<dbReference type="AlphaFoldDB" id="A0A0V0RXA1"/>
<reference evidence="1 2" key="1">
    <citation type="submission" date="2015-01" db="EMBL/GenBank/DDBJ databases">
        <title>Evolution of Trichinella species and genotypes.</title>
        <authorList>
            <person name="Korhonen P.K."/>
            <person name="Edoardo P."/>
            <person name="Giuseppe L.R."/>
            <person name="Gasser R.B."/>
        </authorList>
    </citation>
    <scope>NUCLEOTIDE SEQUENCE [LARGE SCALE GENOMIC DNA]</scope>
    <source>
        <strain evidence="1">ISS37</strain>
    </source>
</reference>
<evidence type="ECO:0000313" key="2">
    <source>
        <dbReference type="Proteomes" id="UP000054630"/>
    </source>
</evidence>
<evidence type="ECO:0000313" key="1">
    <source>
        <dbReference type="EMBL" id="KRX19076.1"/>
    </source>
</evidence>